<dbReference type="InterPro" id="IPR036409">
    <property type="entry name" value="Aldolase_II/adducin_N_sf"/>
</dbReference>
<evidence type="ECO:0000256" key="7">
    <source>
        <dbReference type="HAMAP-Rule" id="MF_03116"/>
    </source>
</evidence>
<feature type="binding site" evidence="7">
    <location>
        <position position="128"/>
    </location>
    <ligand>
        <name>Zn(2+)</name>
        <dbReference type="ChEBI" id="CHEBI:29105"/>
    </ligand>
</feature>
<dbReference type="Pfam" id="PF00596">
    <property type="entry name" value="Aldolase_II"/>
    <property type="match status" value="1"/>
</dbReference>
<evidence type="ECO:0000313" key="10">
    <source>
        <dbReference type="Proteomes" id="UP000007014"/>
    </source>
</evidence>
<dbReference type="EMBL" id="AP006495">
    <property type="protein sequence ID" value="BAM81059.1"/>
    <property type="molecule type" value="Genomic_DNA"/>
</dbReference>
<dbReference type="SUPFAM" id="SSF53639">
    <property type="entry name" value="AraD/HMP-PK domain-like"/>
    <property type="match status" value="1"/>
</dbReference>
<protein>
    <recommendedName>
        <fullName evidence="7">Probable methylthioribulose-1-phosphate dehydratase</fullName>
        <shortName evidence="7">MTRu-1-P dehydratase</shortName>
        <ecNumber evidence="7">4.2.1.109</ecNumber>
    </recommendedName>
</protein>
<evidence type="ECO:0000256" key="3">
    <source>
        <dbReference type="ARBA" id="ARBA00022723"/>
    </source>
</evidence>
<feature type="binding site" evidence="7">
    <location>
        <position position="108"/>
    </location>
    <ligand>
        <name>substrate</name>
    </ligand>
</feature>
<evidence type="ECO:0000256" key="6">
    <source>
        <dbReference type="ARBA" id="ARBA00023239"/>
    </source>
</evidence>
<keyword evidence="4 7" id="KW-0862">Zinc</keyword>
<comment type="function">
    <text evidence="7">Catalyzes the dehydration of methylthioribulose-1-phosphate (MTRu-1-P) into 2,3-diketo-5-methylthiopentyl-1-phosphate (DK-MTP-1-P).</text>
</comment>
<dbReference type="GO" id="GO:0005737">
    <property type="term" value="C:cytoplasm"/>
    <property type="evidence" value="ECO:0007669"/>
    <property type="project" value="UniProtKB-SubCell"/>
</dbReference>
<dbReference type="FunFam" id="3.40.225.10:FF:000003">
    <property type="entry name" value="Methylthioribulose-1-phosphate dehydratase"/>
    <property type="match status" value="1"/>
</dbReference>
<proteinExistence type="inferred from homology"/>
<keyword evidence="6 7" id="KW-0456">Lyase</keyword>
<dbReference type="Gramene" id="CMM212CT">
    <property type="protein sequence ID" value="CMM212CT"/>
    <property type="gene ID" value="CMM212C"/>
</dbReference>
<gene>
    <name evidence="9" type="ORF">CYME_CMM212C</name>
</gene>
<dbReference type="Proteomes" id="UP000007014">
    <property type="component" value="Chromosome 13"/>
</dbReference>
<dbReference type="RefSeq" id="XP_005537095.1">
    <property type="nucleotide sequence ID" value="XM_005537038.1"/>
</dbReference>
<dbReference type="SMART" id="SM01007">
    <property type="entry name" value="Aldolase_II"/>
    <property type="match status" value="1"/>
</dbReference>
<dbReference type="GO" id="GO:0019509">
    <property type="term" value="P:L-methionine salvage from methylthioadenosine"/>
    <property type="evidence" value="ECO:0007669"/>
    <property type="project" value="UniProtKB-UniRule"/>
</dbReference>
<dbReference type="GO" id="GO:0046570">
    <property type="term" value="F:methylthioribulose 1-phosphate dehydratase activity"/>
    <property type="evidence" value="ECO:0007669"/>
    <property type="project" value="UniProtKB-UniRule"/>
</dbReference>
<comment type="cofactor">
    <cofactor evidence="7">
        <name>Zn(2+)</name>
        <dbReference type="ChEBI" id="CHEBI:29105"/>
    </cofactor>
    <text evidence="7">Binds 1 zinc ion per subunit.</text>
</comment>
<evidence type="ECO:0000256" key="1">
    <source>
        <dbReference type="ARBA" id="ARBA00022490"/>
    </source>
</evidence>
<keyword evidence="1 7" id="KW-0963">Cytoplasm</keyword>
<name>M1V8Y4_CYAM1</name>
<keyword evidence="2 7" id="KW-0028">Amino-acid biosynthesis</keyword>
<keyword evidence="10" id="KW-1185">Reference proteome</keyword>
<evidence type="ECO:0000256" key="5">
    <source>
        <dbReference type="ARBA" id="ARBA00023167"/>
    </source>
</evidence>
<sequence length="254" mass="28489">MELANGAGCCCCDDRHVDTERPLDRMYEEGHEDPVSVITGLCRQFYQLGWVTGTGGGISVRQGRCVYMAPSGVQKERIRRQDIFVLDLETGEILQRPVSTPSLRVSQCCPLFYNAFRLRDAGACIHTHSPAAVMVTLLPRTQADAEFRITHLEMIKGIPLHGYHDTLVIPVIDNTAHEEELAGDMAKAMQRYPKSPAVLVRRHGLYAWGRDDVEAKTVTECLDYLFDMAVRMQHAGIDYTEPPVDCRQCYASDV</sequence>
<feature type="binding site" evidence="7">
    <location>
        <position position="126"/>
    </location>
    <ligand>
        <name>Zn(2+)</name>
        <dbReference type="ChEBI" id="CHEBI:29105"/>
    </ligand>
</feature>
<comment type="subcellular location">
    <subcellularLocation>
        <location evidence="7">Cytoplasm</location>
    </subcellularLocation>
</comment>
<feature type="binding site" evidence="7">
    <location>
        <position position="203"/>
    </location>
    <ligand>
        <name>Zn(2+)</name>
        <dbReference type="ChEBI" id="CHEBI:29105"/>
    </ligand>
</feature>
<dbReference type="OMA" id="WFPGTSG"/>
<keyword evidence="5 7" id="KW-0486">Methionine biosynthesis</keyword>
<dbReference type="Gene3D" id="3.40.225.10">
    <property type="entry name" value="Class II aldolase/adducin N-terminal domain"/>
    <property type="match status" value="1"/>
</dbReference>
<dbReference type="STRING" id="280699.M1V8Y4"/>
<accession>M1V8Y4</accession>
<reference evidence="9 10" key="2">
    <citation type="journal article" date="2007" name="BMC Biol.">
        <title>A 100%-complete sequence reveals unusually simple genomic features in the hot-spring red alga Cyanidioschyzon merolae.</title>
        <authorList>
            <person name="Nozaki H."/>
            <person name="Takano H."/>
            <person name="Misumi O."/>
            <person name="Terasawa K."/>
            <person name="Matsuzaki M."/>
            <person name="Maruyama S."/>
            <person name="Nishida K."/>
            <person name="Yagisawa F."/>
            <person name="Yoshida Y."/>
            <person name="Fujiwara T."/>
            <person name="Takio S."/>
            <person name="Tamura K."/>
            <person name="Chung S.J."/>
            <person name="Nakamura S."/>
            <person name="Kuroiwa H."/>
            <person name="Tanaka K."/>
            <person name="Sato N."/>
            <person name="Kuroiwa T."/>
        </authorList>
    </citation>
    <scope>NUCLEOTIDE SEQUENCE [LARGE SCALE GENOMIC DNA]</scope>
    <source>
        <strain evidence="9 10">10D</strain>
    </source>
</reference>
<organism evidence="9 10">
    <name type="scientific">Cyanidioschyzon merolae (strain NIES-3377 / 10D)</name>
    <name type="common">Unicellular red alga</name>
    <dbReference type="NCBI Taxonomy" id="280699"/>
    <lineage>
        <taxon>Eukaryota</taxon>
        <taxon>Rhodophyta</taxon>
        <taxon>Bangiophyceae</taxon>
        <taxon>Cyanidiales</taxon>
        <taxon>Cyanidiaceae</taxon>
        <taxon>Cyanidioschyzon</taxon>
    </lineage>
</organism>
<comment type="pathway">
    <text evidence="7">Amino-acid biosynthesis; L-methionine biosynthesis via salvage pathway; L-methionine from S-methyl-5-thio-alpha-D-ribose 1-phosphate: step 2/6.</text>
</comment>
<dbReference type="KEGG" id="cme:CYME_CMM212C"/>
<evidence type="ECO:0000313" key="9">
    <source>
        <dbReference type="EMBL" id="BAM81059.1"/>
    </source>
</evidence>
<evidence type="ECO:0000259" key="8">
    <source>
        <dbReference type="SMART" id="SM01007"/>
    </source>
</evidence>
<comment type="similarity">
    <text evidence="7">Belongs to the aldolase class II family. MtnB subfamily.</text>
</comment>
<evidence type="ECO:0000256" key="2">
    <source>
        <dbReference type="ARBA" id="ARBA00022605"/>
    </source>
</evidence>
<dbReference type="HAMAP" id="MF_03116">
    <property type="entry name" value="Salvage_MtnB_euk"/>
    <property type="match status" value="1"/>
</dbReference>
<dbReference type="AlphaFoldDB" id="M1V8Y4"/>
<dbReference type="EC" id="4.2.1.109" evidence="7"/>
<dbReference type="PANTHER" id="PTHR10640">
    <property type="entry name" value="METHYLTHIORIBULOSE-1-PHOSPHATE DEHYDRATASE"/>
    <property type="match status" value="1"/>
</dbReference>
<dbReference type="InterPro" id="IPR001303">
    <property type="entry name" value="Aldolase_II/adducin_N"/>
</dbReference>
<dbReference type="InterPro" id="IPR017714">
    <property type="entry name" value="MethylthioRu-1-P_deHdtase_MtnB"/>
</dbReference>
<comment type="catalytic activity">
    <reaction evidence="7">
        <text>5-(methylsulfanyl)-D-ribulose 1-phosphate = 5-methylsulfanyl-2,3-dioxopentyl phosphate + H2O</text>
        <dbReference type="Rhea" id="RHEA:15549"/>
        <dbReference type="ChEBI" id="CHEBI:15377"/>
        <dbReference type="ChEBI" id="CHEBI:58548"/>
        <dbReference type="ChEBI" id="CHEBI:58828"/>
        <dbReference type="EC" id="4.2.1.109"/>
    </reaction>
</comment>
<dbReference type="InterPro" id="IPR027514">
    <property type="entry name" value="Salvage_MtnB_euk"/>
</dbReference>
<dbReference type="GeneID" id="16994894"/>
<reference evidence="9 10" key="1">
    <citation type="journal article" date="2004" name="Nature">
        <title>Genome sequence of the ultrasmall unicellular red alga Cyanidioschyzon merolae 10D.</title>
        <authorList>
            <person name="Matsuzaki M."/>
            <person name="Misumi O."/>
            <person name="Shin-i T."/>
            <person name="Maruyama S."/>
            <person name="Takahara M."/>
            <person name="Miyagishima S."/>
            <person name="Mori T."/>
            <person name="Nishida K."/>
            <person name="Yagisawa F."/>
            <person name="Nishida K."/>
            <person name="Yoshida Y."/>
            <person name="Nishimura Y."/>
            <person name="Nakao S."/>
            <person name="Kobayashi T."/>
            <person name="Momoyama Y."/>
            <person name="Higashiyama T."/>
            <person name="Minoda A."/>
            <person name="Sano M."/>
            <person name="Nomoto H."/>
            <person name="Oishi K."/>
            <person name="Hayashi H."/>
            <person name="Ohta F."/>
            <person name="Nishizaka S."/>
            <person name="Haga S."/>
            <person name="Miura S."/>
            <person name="Morishita T."/>
            <person name="Kabeya Y."/>
            <person name="Terasawa K."/>
            <person name="Suzuki Y."/>
            <person name="Ishii Y."/>
            <person name="Asakawa S."/>
            <person name="Takano H."/>
            <person name="Ohta N."/>
            <person name="Kuroiwa H."/>
            <person name="Tanaka K."/>
            <person name="Shimizu N."/>
            <person name="Sugano S."/>
            <person name="Sato N."/>
            <person name="Nozaki H."/>
            <person name="Ogasawara N."/>
            <person name="Kohara Y."/>
            <person name="Kuroiwa T."/>
        </authorList>
    </citation>
    <scope>NUCLEOTIDE SEQUENCE [LARGE SCALE GENOMIC DNA]</scope>
    <source>
        <strain evidence="9 10">10D</strain>
    </source>
</reference>
<dbReference type="UniPathway" id="UPA00904">
    <property type="reaction ID" value="UER00875"/>
</dbReference>
<evidence type="ECO:0000256" key="4">
    <source>
        <dbReference type="ARBA" id="ARBA00022833"/>
    </source>
</evidence>
<dbReference type="eggNOG" id="KOG2631">
    <property type="taxonomic scope" value="Eukaryota"/>
</dbReference>
<feature type="active site" description="Proton donor/acceptor" evidence="7">
    <location>
        <position position="153"/>
    </location>
</feature>
<dbReference type="HOGENOM" id="CLU_006033_4_0_1"/>
<dbReference type="NCBIfam" id="TIGR03328">
    <property type="entry name" value="salvage_mtnB"/>
    <property type="match status" value="1"/>
</dbReference>
<dbReference type="PANTHER" id="PTHR10640:SF7">
    <property type="entry name" value="METHYLTHIORIBULOSE-1-PHOSPHATE DEHYDRATASE"/>
    <property type="match status" value="1"/>
</dbReference>
<dbReference type="OrthoDB" id="191080at2759"/>
<feature type="domain" description="Class II aldolase/adducin N-terminal" evidence="8">
    <location>
        <begin position="36"/>
        <end position="230"/>
    </location>
</feature>
<dbReference type="GO" id="GO:0008270">
    <property type="term" value="F:zinc ion binding"/>
    <property type="evidence" value="ECO:0007669"/>
    <property type="project" value="UniProtKB-UniRule"/>
</dbReference>
<keyword evidence="3 7" id="KW-0479">Metal-binding</keyword>